<dbReference type="RefSeq" id="WP_232516452.1">
    <property type="nucleotide sequence ID" value="NZ_JBHSOG010000049.1"/>
</dbReference>
<dbReference type="EMBL" id="JBHSOG010000049">
    <property type="protein sequence ID" value="MFC5770186.1"/>
    <property type="molecule type" value="Genomic_DNA"/>
</dbReference>
<dbReference type="Pfam" id="PF13489">
    <property type="entry name" value="Methyltransf_23"/>
    <property type="match status" value="1"/>
</dbReference>
<keyword evidence="1" id="KW-0808">Transferase</keyword>
<keyword evidence="2" id="KW-1185">Reference proteome</keyword>
<reference evidence="2" key="1">
    <citation type="journal article" date="2019" name="Int. J. Syst. Evol. Microbiol.">
        <title>The Global Catalogue of Microorganisms (GCM) 10K type strain sequencing project: providing services to taxonomists for standard genome sequencing and annotation.</title>
        <authorList>
            <consortium name="The Broad Institute Genomics Platform"/>
            <consortium name="The Broad Institute Genome Sequencing Center for Infectious Disease"/>
            <person name="Wu L."/>
            <person name="Ma J."/>
        </authorList>
    </citation>
    <scope>NUCLEOTIDE SEQUENCE [LARGE SCALE GENOMIC DNA]</scope>
    <source>
        <strain evidence="2">SHR3</strain>
    </source>
</reference>
<dbReference type="SUPFAM" id="SSF53335">
    <property type="entry name" value="S-adenosyl-L-methionine-dependent methyltransferases"/>
    <property type="match status" value="1"/>
</dbReference>
<gene>
    <name evidence="1" type="ORF">ACFPTN_12460</name>
</gene>
<dbReference type="InterPro" id="IPR029063">
    <property type="entry name" value="SAM-dependent_MTases_sf"/>
</dbReference>
<dbReference type="Gene3D" id="3.40.50.150">
    <property type="entry name" value="Vaccinia Virus protein VP39"/>
    <property type="match status" value="1"/>
</dbReference>
<evidence type="ECO:0000313" key="2">
    <source>
        <dbReference type="Proteomes" id="UP001595974"/>
    </source>
</evidence>
<protein>
    <submittedName>
        <fullName evidence="1">Class I SAM-dependent methyltransferase</fullName>
        <ecNumber evidence="1">2.1.1.-</ecNumber>
    </submittedName>
</protein>
<name>A0ABW1AT56_9RHOO</name>
<comment type="caution">
    <text evidence="1">The sequence shown here is derived from an EMBL/GenBank/DDBJ whole genome shotgun (WGS) entry which is preliminary data.</text>
</comment>
<dbReference type="EC" id="2.1.1.-" evidence="1"/>
<dbReference type="Proteomes" id="UP001595974">
    <property type="component" value="Unassembled WGS sequence"/>
</dbReference>
<keyword evidence="1" id="KW-0489">Methyltransferase</keyword>
<sequence>MNPPATPLPAACPVCLAAAPRFFMHIGGFDYGRCDACEATFMLPAQHPSKEAERAEYVLHRNDPLDEGYRRFLDRLARPLLARLGRAGEGLDYGCGPGPLLAGMLGEAGHSVALYDPFFAPDEAVLRRSYDFVTCTEVVEHFHRPAAEFARLDALLRPGGWLGIMTCFQTDDARFARWHYRRDPTHVAFYREATFRVLARRRGWQCEFPAKDVVLMHKPAR</sequence>
<dbReference type="GO" id="GO:0008168">
    <property type="term" value="F:methyltransferase activity"/>
    <property type="evidence" value="ECO:0007669"/>
    <property type="project" value="UniProtKB-KW"/>
</dbReference>
<organism evidence="1 2">
    <name type="scientific">Thauera sinica</name>
    <dbReference type="NCBI Taxonomy" id="2665146"/>
    <lineage>
        <taxon>Bacteria</taxon>
        <taxon>Pseudomonadati</taxon>
        <taxon>Pseudomonadota</taxon>
        <taxon>Betaproteobacteria</taxon>
        <taxon>Rhodocyclales</taxon>
        <taxon>Zoogloeaceae</taxon>
        <taxon>Thauera</taxon>
    </lineage>
</organism>
<dbReference type="GO" id="GO:0032259">
    <property type="term" value="P:methylation"/>
    <property type="evidence" value="ECO:0007669"/>
    <property type="project" value="UniProtKB-KW"/>
</dbReference>
<evidence type="ECO:0000313" key="1">
    <source>
        <dbReference type="EMBL" id="MFC5770186.1"/>
    </source>
</evidence>
<accession>A0ABW1AT56</accession>
<proteinExistence type="predicted"/>